<proteinExistence type="predicted"/>
<keyword evidence="2" id="KW-1185">Reference proteome</keyword>
<sequence>MALGLAVGIALVLTLIAIGLYGFSGPVRDDWARLPSRLSCRMQDGPKPPANITVSSVAVSHPRDSVLRLLVRFAGPLPPSPTGSPTSGFVGYQLNYSIANNGKTFAELGPQQDTDELAIRSVAAGNAAEANMRSDRDTHARRTAADTMEIYLDLKRLGVNDQSVVPKLTLATQFNTPSIVTMRYATQICR</sequence>
<evidence type="ECO:0000313" key="2">
    <source>
        <dbReference type="Proteomes" id="UP000466396"/>
    </source>
</evidence>
<reference evidence="1 2" key="1">
    <citation type="journal article" date="2019" name="Emerg. Microbes Infect.">
        <title>Comprehensive subspecies identification of 175 nontuberculous mycobacteria species based on 7547 genomic profiles.</title>
        <authorList>
            <person name="Matsumoto Y."/>
            <person name="Kinjo T."/>
            <person name="Motooka D."/>
            <person name="Nabeya D."/>
            <person name="Jung N."/>
            <person name="Uechi K."/>
            <person name="Horii T."/>
            <person name="Iida T."/>
            <person name="Fujita J."/>
            <person name="Nakamura S."/>
        </authorList>
    </citation>
    <scope>NUCLEOTIDE SEQUENCE [LARGE SCALE GENOMIC DNA]</scope>
    <source>
        <strain evidence="1 2">JCM 15657</strain>
    </source>
</reference>
<gene>
    <name evidence="1" type="ORF">MLAC_00590</name>
</gene>
<organism evidence="1 2">
    <name type="scientific">Mycobacterium lacus</name>
    <dbReference type="NCBI Taxonomy" id="169765"/>
    <lineage>
        <taxon>Bacteria</taxon>
        <taxon>Bacillati</taxon>
        <taxon>Actinomycetota</taxon>
        <taxon>Actinomycetes</taxon>
        <taxon>Mycobacteriales</taxon>
        <taxon>Mycobacteriaceae</taxon>
        <taxon>Mycobacterium</taxon>
    </lineage>
</organism>
<accession>A0A7I7NDV5</accession>
<dbReference type="AlphaFoldDB" id="A0A7I7NDV5"/>
<dbReference type="Proteomes" id="UP000466396">
    <property type="component" value="Chromosome"/>
</dbReference>
<dbReference type="RefSeq" id="WP_249026151.1">
    <property type="nucleotide sequence ID" value="NZ_JACKSI010000271.1"/>
</dbReference>
<dbReference type="KEGG" id="mlj:MLAC_00590"/>
<name>A0A7I7NDV5_9MYCO</name>
<protein>
    <submittedName>
        <fullName evidence="1">Uncharacterized protein</fullName>
    </submittedName>
</protein>
<dbReference type="EMBL" id="AP022581">
    <property type="protein sequence ID" value="BBX94765.1"/>
    <property type="molecule type" value="Genomic_DNA"/>
</dbReference>
<evidence type="ECO:0000313" key="1">
    <source>
        <dbReference type="EMBL" id="BBX94765.1"/>
    </source>
</evidence>